<accession>A0AC60NXT5</accession>
<dbReference type="EMBL" id="JABSTQ010011388">
    <property type="protein sequence ID" value="KAG0411966.1"/>
    <property type="molecule type" value="Genomic_DNA"/>
</dbReference>
<keyword evidence="2" id="KW-1185">Reference proteome</keyword>
<comment type="caution">
    <text evidence="1">The sequence shown here is derived from an EMBL/GenBank/DDBJ whole genome shotgun (WGS) entry which is preliminary data.</text>
</comment>
<sequence>MMRSDNGALSAHAGRGSIDAAASSSDEYRVVLPRFPDGKMCLNSVFLHADLMGRPYRAVDFRDGLKDIVDMTDVVSIGQFQMSHIWMITLASMAATEKMKRIGQLTVKGRKCQVLDPNAKDIRVRLLWLPTYLEDRRVVEAL</sequence>
<organism evidence="1 2">
    <name type="scientific">Ixodes persulcatus</name>
    <name type="common">Taiga tick</name>
    <dbReference type="NCBI Taxonomy" id="34615"/>
    <lineage>
        <taxon>Eukaryota</taxon>
        <taxon>Metazoa</taxon>
        <taxon>Ecdysozoa</taxon>
        <taxon>Arthropoda</taxon>
        <taxon>Chelicerata</taxon>
        <taxon>Arachnida</taxon>
        <taxon>Acari</taxon>
        <taxon>Parasitiformes</taxon>
        <taxon>Ixodida</taxon>
        <taxon>Ixodoidea</taxon>
        <taxon>Ixodidae</taxon>
        <taxon>Ixodinae</taxon>
        <taxon>Ixodes</taxon>
    </lineage>
</organism>
<dbReference type="Proteomes" id="UP000805193">
    <property type="component" value="Unassembled WGS sequence"/>
</dbReference>
<gene>
    <name evidence="1" type="ORF">HPB47_010901</name>
</gene>
<protein>
    <submittedName>
        <fullName evidence="1">Uncharacterized protein</fullName>
    </submittedName>
</protein>
<reference evidence="1 2" key="1">
    <citation type="journal article" date="2020" name="Cell">
        <title>Large-Scale Comparative Analyses of Tick Genomes Elucidate Their Genetic Diversity and Vector Capacities.</title>
        <authorList>
            <consortium name="Tick Genome and Microbiome Consortium (TIGMIC)"/>
            <person name="Jia N."/>
            <person name="Wang J."/>
            <person name="Shi W."/>
            <person name="Du L."/>
            <person name="Sun Y."/>
            <person name="Zhan W."/>
            <person name="Jiang J.F."/>
            <person name="Wang Q."/>
            <person name="Zhang B."/>
            <person name="Ji P."/>
            <person name="Bell-Sakyi L."/>
            <person name="Cui X.M."/>
            <person name="Yuan T.T."/>
            <person name="Jiang B.G."/>
            <person name="Yang W.F."/>
            <person name="Lam T.T."/>
            <person name="Chang Q.C."/>
            <person name="Ding S.J."/>
            <person name="Wang X.J."/>
            <person name="Zhu J.G."/>
            <person name="Ruan X.D."/>
            <person name="Zhao L."/>
            <person name="Wei J.T."/>
            <person name="Ye R.Z."/>
            <person name="Que T.C."/>
            <person name="Du C.H."/>
            <person name="Zhou Y.H."/>
            <person name="Cheng J.X."/>
            <person name="Dai P.F."/>
            <person name="Guo W.B."/>
            <person name="Han X.H."/>
            <person name="Huang E.J."/>
            <person name="Li L.F."/>
            <person name="Wei W."/>
            <person name="Gao Y.C."/>
            <person name="Liu J.Z."/>
            <person name="Shao H.Z."/>
            <person name="Wang X."/>
            <person name="Wang C.C."/>
            <person name="Yang T.C."/>
            <person name="Huo Q.B."/>
            <person name="Li W."/>
            <person name="Chen H.Y."/>
            <person name="Chen S.E."/>
            <person name="Zhou L.G."/>
            <person name="Ni X.B."/>
            <person name="Tian J.H."/>
            <person name="Sheng Y."/>
            <person name="Liu T."/>
            <person name="Pan Y.S."/>
            <person name="Xia L.Y."/>
            <person name="Li J."/>
            <person name="Zhao F."/>
            <person name="Cao W.C."/>
        </authorList>
    </citation>
    <scope>NUCLEOTIDE SEQUENCE [LARGE SCALE GENOMIC DNA]</scope>
    <source>
        <strain evidence="1">Iper-2018</strain>
    </source>
</reference>
<proteinExistence type="predicted"/>
<name>A0AC60NXT5_IXOPE</name>
<evidence type="ECO:0000313" key="2">
    <source>
        <dbReference type="Proteomes" id="UP000805193"/>
    </source>
</evidence>
<evidence type="ECO:0000313" key="1">
    <source>
        <dbReference type="EMBL" id="KAG0411966.1"/>
    </source>
</evidence>